<name>A0A373FS47_COMTE</name>
<accession>A0A373FS47</accession>
<dbReference type="AlphaFoldDB" id="A0A373FS47"/>
<comment type="caution">
    <text evidence="2">The sequence shown here is derived from an EMBL/GenBank/DDBJ whole genome shotgun (WGS) entry which is preliminary data.</text>
</comment>
<dbReference type="SUPFAM" id="SSF46689">
    <property type="entry name" value="Homeodomain-like"/>
    <property type="match status" value="1"/>
</dbReference>
<evidence type="ECO:0000313" key="3">
    <source>
        <dbReference type="Proteomes" id="UP000261948"/>
    </source>
</evidence>
<dbReference type="OrthoDB" id="8906055at2"/>
<organism evidence="2 3">
    <name type="scientific">Comamonas testosteroni</name>
    <name type="common">Pseudomonas testosteroni</name>
    <dbReference type="NCBI Taxonomy" id="285"/>
    <lineage>
        <taxon>Bacteria</taxon>
        <taxon>Pseudomonadati</taxon>
        <taxon>Pseudomonadota</taxon>
        <taxon>Betaproteobacteria</taxon>
        <taxon>Burkholderiales</taxon>
        <taxon>Comamonadaceae</taxon>
        <taxon>Comamonas</taxon>
    </lineage>
</organism>
<dbReference type="Gene3D" id="1.10.10.60">
    <property type="entry name" value="Homeodomain-like"/>
    <property type="match status" value="1"/>
</dbReference>
<protein>
    <recommendedName>
        <fullName evidence="1">Mor transcription activator domain-containing protein</fullName>
    </recommendedName>
</protein>
<dbReference type="EMBL" id="QURR01000001">
    <property type="protein sequence ID" value="RGE46980.1"/>
    <property type="molecule type" value="Genomic_DNA"/>
</dbReference>
<evidence type="ECO:0000259" key="1">
    <source>
        <dbReference type="Pfam" id="PF08765"/>
    </source>
</evidence>
<gene>
    <name evidence="2" type="ORF">DZC30_00815</name>
</gene>
<proteinExistence type="predicted"/>
<sequence length="145" mass="16582">MSNRRRMTKAEAAVLDLQLPIGLTDEMRDVAFCLYEALVTADSRCGDTKPTGTWLDVLQKMARVASMQLQHLAQEKGGRNVYLSKSTVFHLSERDREMCAKFRGDYVSLADEYNLTVMRVRQIVDAWQRERFLGRQQNLPGLDAP</sequence>
<dbReference type="InterPro" id="IPR009057">
    <property type="entry name" value="Homeodomain-like_sf"/>
</dbReference>
<feature type="domain" description="Mor transcription activator" evidence="1">
    <location>
        <begin position="63"/>
        <end position="139"/>
    </location>
</feature>
<dbReference type="Pfam" id="PF08765">
    <property type="entry name" value="Mor"/>
    <property type="match status" value="1"/>
</dbReference>
<dbReference type="PANTHER" id="PTHR37812:SF1">
    <property type="entry name" value="MU-LIKE PROPHAGE FLUMU PROTEIN C"/>
    <property type="match status" value="1"/>
</dbReference>
<dbReference type="InterPro" id="IPR014875">
    <property type="entry name" value="Mor_transcription_activator"/>
</dbReference>
<keyword evidence="3" id="KW-1185">Reference proteome</keyword>
<dbReference type="PANTHER" id="PTHR37812">
    <property type="entry name" value="MU-LIKE PROPHAGE FLUMU PROTEIN C"/>
    <property type="match status" value="1"/>
</dbReference>
<evidence type="ECO:0000313" key="2">
    <source>
        <dbReference type="EMBL" id="RGE46980.1"/>
    </source>
</evidence>
<dbReference type="InterPro" id="IPR052411">
    <property type="entry name" value="c-mor_Regulatory_Protein"/>
</dbReference>
<dbReference type="Proteomes" id="UP000261948">
    <property type="component" value="Unassembled WGS sequence"/>
</dbReference>
<reference evidence="2 3" key="1">
    <citation type="submission" date="2018-08" db="EMBL/GenBank/DDBJ databases">
        <title>Comamonas testosteroni strain SWCO2.</title>
        <authorList>
            <person name="Jiang N."/>
            <person name="Zhang X.Z."/>
        </authorList>
    </citation>
    <scope>NUCLEOTIDE SEQUENCE [LARGE SCALE GENOMIC DNA]</scope>
    <source>
        <strain evidence="2 3">SWCO2</strain>
    </source>
</reference>